<organism evidence="3 4">
    <name type="scientific">Jaminaea rosea</name>
    <dbReference type="NCBI Taxonomy" id="1569628"/>
    <lineage>
        <taxon>Eukaryota</taxon>
        <taxon>Fungi</taxon>
        <taxon>Dikarya</taxon>
        <taxon>Basidiomycota</taxon>
        <taxon>Ustilaginomycotina</taxon>
        <taxon>Exobasidiomycetes</taxon>
        <taxon>Microstromatales</taxon>
        <taxon>Microstromatales incertae sedis</taxon>
        <taxon>Jaminaea</taxon>
    </lineage>
</organism>
<evidence type="ECO:0000313" key="4">
    <source>
        <dbReference type="Proteomes" id="UP000245884"/>
    </source>
</evidence>
<feature type="coiled-coil region" evidence="1">
    <location>
        <begin position="96"/>
        <end position="123"/>
    </location>
</feature>
<feature type="region of interest" description="Disordered" evidence="2">
    <location>
        <begin position="130"/>
        <end position="196"/>
    </location>
</feature>
<dbReference type="AlphaFoldDB" id="A0A316UU29"/>
<dbReference type="EMBL" id="KZ819664">
    <property type="protein sequence ID" value="PWN28752.1"/>
    <property type="molecule type" value="Genomic_DNA"/>
</dbReference>
<evidence type="ECO:0000256" key="2">
    <source>
        <dbReference type="SAM" id="MobiDB-lite"/>
    </source>
</evidence>
<dbReference type="Proteomes" id="UP000245884">
    <property type="component" value="Unassembled WGS sequence"/>
</dbReference>
<feature type="compositionally biased region" description="Basic and acidic residues" evidence="2">
    <location>
        <begin position="171"/>
        <end position="180"/>
    </location>
</feature>
<sequence>MPLRDRFEMMRAFSIQSRKKTKELKGKSREIEPVSAREAAVAAAKADGDGSLLPKYSDLVSSVTGNSDSSATSTPSGSSDLSPADLSSVLEMTASDATAAAEKQRLRARYDKLEEEYLKGLNRKAGAALPSTSLDMCPRPGVGAQYDSRGNGNSTAAVDVAADSLPAQKYRPQDDIDVLPKKKGPKLSKCKSVKNL</sequence>
<name>A0A316UU29_9BASI</name>
<dbReference type="RefSeq" id="XP_025363364.1">
    <property type="nucleotide sequence ID" value="XM_025508110.1"/>
</dbReference>
<keyword evidence="1" id="KW-0175">Coiled coil</keyword>
<evidence type="ECO:0000313" key="3">
    <source>
        <dbReference type="EMBL" id="PWN28752.1"/>
    </source>
</evidence>
<keyword evidence="4" id="KW-1185">Reference proteome</keyword>
<dbReference type="GeneID" id="37029933"/>
<accession>A0A316UU29</accession>
<proteinExistence type="predicted"/>
<gene>
    <name evidence="3" type="ORF">BDZ90DRAFT_258833</name>
</gene>
<reference evidence="3 4" key="1">
    <citation type="journal article" date="2018" name="Mol. Biol. Evol.">
        <title>Broad Genomic Sampling Reveals a Smut Pathogenic Ancestry of the Fungal Clade Ustilaginomycotina.</title>
        <authorList>
            <person name="Kijpornyongpan T."/>
            <person name="Mondo S.J."/>
            <person name="Barry K."/>
            <person name="Sandor L."/>
            <person name="Lee J."/>
            <person name="Lipzen A."/>
            <person name="Pangilinan J."/>
            <person name="LaButti K."/>
            <person name="Hainaut M."/>
            <person name="Henrissat B."/>
            <person name="Grigoriev I.V."/>
            <person name="Spatafora J.W."/>
            <person name="Aime M.C."/>
        </authorList>
    </citation>
    <scope>NUCLEOTIDE SEQUENCE [LARGE SCALE GENOMIC DNA]</scope>
    <source>
        <strain evidence="3 4">MCA 5214</strain>
    </source>
</reference>
<feature type="compositionally biased region" description="Low complexity" evidence="2">
    <location>
        <begin position="67"/>
        <end position="84"/>
    </location>
</feature>
<feature type="compositionally biased region" description="Basic residues" evidence="2">
    <location>
        <begin position="181"/>
        <end position="196"/>
    </location>
</feature>
<evidence type="ECO:0000256" key="1">
    <source>
        <dbReference type="SAM" id="Coils"/>
    </source>
</evidence>
<protein>
    <submittedName>
        <fullName evidence="3">Uncharacterized protein</fullName>
    </submittedName>
</protein>
<feature type="region of interest" description="Disordered" evidence="2">
    <location>
        <begin position="43"/>
        <end position="88"/>
    </location>
</feature>